<evidence type="ECO:0000256" key="4">
    <source>
        <dbReference type="ARBA" id="ARBA00022638"/>
    </source>
</evidence>
<evidence type="ECO:0000256" key="8">
    <source>
        <dbReference type="SAM" id="Phobius"/>
    </source>
</evidence>
<dbReference type="Pfam" id="PF05497">
    <property type="entry name" value="Destabilase"/>
    <property type="match status" value="1"/>
</dbReference>
<organism evidence="9 10">
    <name type="scientific">Molorchus minor</name>
    <dbReference type="NCBI Taxonomy" id="1323400"/>
    <lineage>
        <taxon>Eukaryota</taxon>
        <taxon>Metazoa</taxon>
        <taxon>Ecdysozoa</taxon>
        <taxon>Arthropoda</taxon>
        <taxon>Hexapoda</taxon>
        <taxon>Insecta</taxon>
        <taxon>Pterygota</taxon>
        <taxon>Neoptera</taxon>
        <taxon>Endopterygota</taxon>
        <taxon>Coleoptera</taxon>
        <taxon>Polyphaga</taxon>
        <taxon>Cucujiformia</taxon>
        <taxon>Chrysomeloidea</taxon>
        <taxon>Cerambycidae</taxon>
        <taxon>Lamiinae</taxon>
        <taxon>Monochamini</taxon>
        <taxon>Molorchus</taxon>
    </lineage>
</organism>
<feature type="non-terminal residue" evidence="9">
    <location>
        <position position="1"/>
    </location>
</feature>
<keyword evidence="8" id="KW-1133">Transmembrane helix</keyword>
<keyword evidence="6" id="KW-1015">Disulfide bond</keyword>
<gene>
    <name evidence="9" type="ORF">NQ317_012548</name>
</gene>
<sequence length="157" mass="17730">VHKYAYLICVIIFQSIISILDFPFIINLSRKCLRCLCHAATGCNLTLGCVKGYCGPFKISRIYWIDAGNVTLPEDDPERAGAYEDCSINYNCAQNIVANYMLKYGRAKNQETTILGDSCSSQTIQNFVDVKTDFYRYRTVESSGVVSFLMELVVFEL</sequence>
<dbReference type="PANTHER" id="PTHR11195">
    <property type="entry name" value="DESTABILASE-RELATED"/>
    <property type="match status" value="1"/>
</dbReference>
<keyword evidence="8" id="KW-0812">Transmembrane</keyword>
<evidence type="ECO:0000256" key="7">
    <source>
        <dbReference type="ARBA" id="ARBA00023295"/>
    </source>
</evidence>
<dbReference type="InterPro" id="IPR008597">
    <property type="entry name" value="Invert_lysozyme"/>
</dbReference>
<evidence type="ECO:0000256" key="2">
    <source>
        <dbReference type="ARBA" id="ARBA00012732"/>
    </source>
</evidence>
<dbReference type="Gene3D" id="1.10.530.10">
    <property type="match status" value="1"/>
</dbReference>
<evidence type="ECO:0000256" key="1">
    <source>
        <dbReference type="ARBA" id="ARBA00000632"/>
    </source>
</evidence>
<protein>
    <recommendedName>
        <fullName evidence="2">lysozyme</fullName>
        <ecNumber evidence="2">3.2.1.17</ecNumber>
    </recommendedName>
</protein>
<keyword evidence="10" id="KW-1185">Reference proteome</keyword>
<dbReference type="CDD" id="cd16890">
    <property type="entry name" value="lyz_i"/>
    <property type="match status" value="1"/>
</dbReference>
<proteinExistence type="predicted"/>
<evidence type="ECO:0000313" key="10">
    <source>
        <dbReference type="Proteomes" id="UP001162164"/>
    </source>
</evidence>
<comment type="catalytic activity">
    <reaction evidence="1">
        <text>Hydrolysis of (1-&gt;4)-beta-linkages between N-acetylmuramic acid and N-acetyl-D-glucosamine residues in a peptidoglycan and between N-acetyl-D-glucosamine residues in chitodextrins.</text>
        <dbReference type="EC" id="3.2.1.17"/>
    </reaction>
</comment>
<dbReference type="Proteomes" id="UP001162164">
    <property type="component" value="Unassembled WGS sequence"/>
</dbReference>
<evidence type="ECO:0000256" key="3">
    <source>
        <dbReference type="ARBA" id="ARBA00022529"/>
    </source>
</evidence>
<accession>A0ABQ9K2E6</accession>
<keyword evidence="7" id="KW-0326">Glycosidase</keyword>
<dbReference type="PROSITE" id="PS51909">
    <property type="entry name" value="LYSOZYME_I"/>
    <property type="match status" value="1"/>
</dbReference>
<evidence type="ECO:0000313" key="9">
    <source>
        <dbReference type="EMBL" id="KAJ8984329.1"/>
    </source>
</evidence>
<evidence type="ECO:0000256" key="6">
    <source>
        <dbReference type="ARBA" id="ARBA00023157"/>
    </source>
</evidence>
<dbReference type="EC" id="3.2.1.17" evidence="2"/>
<evidence type="ECO:0000256" key="5">
    <source>
        <dbReference type="ARBA" id="ARBA00022801"/>
    </source>
</evidence>
<dbReference type="PANTHER" id="PTHR11195:SF13">
    <property type="entry name" value="INVERTEBRATE-TYPE LYSOZYME 2-RELATED"/>
    <property type="match status" value="1"/>
</dbReference>
<keyword evidence="8" id="KW-0472">Membrane</keyword>
<keyword evidence="3" id="KW-0929">Antimicrobial</keyword>
<keyword evidence="4" id="KW-0081">Bacteriolytic enzyme</keyword>
<name>A0ABQ9K2E6_9CUCU</name>
<feature type="transmembrane region" description="Helical" evidence="8">
    <location>
        <begin position="5"/>
        <end position="26"/>
    </location>
</feature>
<keyword evidence="5" id="KW-0378">Hydrolase</keyword>
<dbReference type="EMBL" id="JAPWTJ010000040">
    <property type="protein sequence ID" value="KAJ8984329.1"/>
    <property type="molecule type" value="Genomic_DNA"/>
</dbReference>
<reference evidence="9" key="1">
    <citation type="journal article" date="2023" name="Insect Mol. Biol.">
        <title>Genome sequencing provides insights into the evolution of gene families encoding plant cell wall-degrading enzymes in longhorned beetles.</title>
        <authorList>
            <person name="Shin N.R."/>
            <person name="Okamura Y."/>
            <person name="Kirsch R."/>
            <person name="Pauchet Y."/>
        </authorList>
    </citation>
    <scope>NUCLEOTIDE SEQUENCE</scope>
    <source>
        <strain evidence="9">MMC_N1</strain>
    </source>
</reference>
<comment type="caution">
    <text evidence="9">The sequence shown here is derived from an EMBL/GenBank/DDBJ whole genome shotgun (WGS) entry which is preliminary data.</text>
</comment>